<dbReference type="Proteomes" id="UP000546007">
    <property type="component" value="Unassembled WGS sequence"/>
</dbReference>
<evidence type="ECO:0000259" key="1">
    <source>
        <dbReference type="Pfam" id="PF01883"/>
    </source>
</evidence>
<comment type="caution">
    <text evidence="2">The sequence shown here is derived from an EMBL/GenBank/DDBJ whole genome shotgun (WGS) entry which is preliminary data.</text>
</comment>
<reference evidence="2 3" key="1">
    <citation type="submission" date="2020-08" db="EMBL/GenBank/DDBJ databases">
        <title>Genomic Encyclopedia of Type Strains, Phase IV (KMG-IV): sequencing the most valuable type-strain genomes for metagenomic binning, comparative biology and taxonomic classification.</title>
        <authorList>
            <person name="Goeker M."/>
        </authorList>
    </citation>
    <scope>NUCLEOTIDE SEQUENCE [LARGE SCALE GENOMIC DNA]</scope>
    <source>
        <strain evidence="2 3">DSM 105721</strain>
    </source>
</reference>
<proteinExistence type="predicted"/>
<dbReference type="InterPro" id="IPR002744">
    <property type="entry name" value="MIP18-like"/>
</dbReference>
<dbReference type="EMBL" id="JACIES010000020">
    <property type="protein sequence ID" value="MBB4028206.1"/>
    <property type="molecule type" value="Genomic_DNA"/>
</dbReference>
<dbReference type="OrthoDB" id="9805360at2"/>
<protein>
    <submittedName>
        <fullName evidence="2">FeS assembly SUF system protein</fullName>
    </submittedName>
</protein>
<keyword evidence="3" id="KW-1185">Reference proteome</keyword>
<dbReference type="Pfam" id="PF01883">
    <property type="entry name" value="FeS_assembly_P"/>
    <property type="match status" value="1"/>
</dbReference>
<dbReference type="RefSeq" id="WP_087421662.1">
    <property type="nucleotide sequence ID" value="NZ_AP028155.1"/>
</dbReference>
<dbReference type="InterPro" id="IPR052339">
    <property type="entry name" value="Fe-S_Maturation_MIP18"/>
</dbReference>
<gene>
    <name evidence="2" type="ORF">GGR14_004035</name>
</gene>
<evidence type="ECO:0000313" key="3">
    <source>
        <dbReference type="Proteomes" id="UP000546007"/>
    </source>
</evidence>
<sequence>MGKSLMEDLVIEKLSTVYDPEVPVNIWELGLVYNIEFPKQNEVIVTMTLTAPGCPIADQIVQEVHDVVLTIDGIDEATVNLTFEPMWTPERMSETARLELGFDI</sequence>
<dbReference type="SUPFAM" id="SSF117916">
    <property type="entry name" value="Fe-S cluster assembly (FSCA) domain-like"/>
    <property type="match status" value="1"/>
</dbReference>
<feature type="domain" description="MIP18 family-like" evidence="1">
    <location>
        <begin position="10"/>
        <end position="80"/>
    </location>
</feature>
<name>A0A7W6N0N8_9BACT</name>
<dbReference type="AlphaFoldDB" id="A0A7W6N0N8"/>
<accession>A0A7W6N0N8</accession>
<dbReference type="GeneID" id="86893299"/>
<dbReference type="InterPro" id="IPR034904">
    <property type="entry name" value="FSCA_dom_sf"/>
</dbReference>
<dbReference type="PANTHER" id="PTHR42831:SF1">
    <property type="entry name" value="FE-S PROTEIN MATURATION AUXILIARY FACTOR YITW"/>
    <property type="match status" value="1"/>
</dbReference>
<organism evidence="2 3">
    <name type="scientific">Butyricimonas faecihominis</name>
    <dbReference type="NCBI Taxonomy" id="1472416"/>
    <lineage>
        <taxon>Bacteria</taxon>
        <taxon>Pseudomonadati</taxon>
        <taxon>Bacteroidota</taxon>
        <taxon>Bacteroidia</taxon>
        <taxon>Bacteroidales</taxon>
        <taxon>Odoribacteraceae</taxon>
        <taxon>Butyricimonas</taxon>
    </lineage>
</organism>
<dbReference type="PANTHER" id="PTHR42831">
    <property type="entry name" value="FE-S PROTEIN MATURATION AUXILIARY FACTOR YITW"/>
    <property type="match status" value="1"/>
</dbReference>
<dbReference type="Gene3D" id="3.30.300.130">
    <property type="entry name" value="Fe-S cluster assembly (FSCA)"/>
    <property type="match status" value="1"/>
</dbReference>
<evidence type="ECO:0000313" key="2">
    <source>
        <dbReference type="EMBL" id="MBB4028206.1"/>
    </source>
</evidence>